<evidence type="ECO:0000313" key="3">
    <source>
        <dbReference type="Proteomes" id="UP000186455"/>
    </source>
</evidence>
<sequence length="121" mass="13532">MTAEMWTAVSGGAVGVASAVVTAWGARAARRTRRDHRRDDFTAVTDRMEKEITRQGQRIDELEADSEQQRTRVAGQDFTIRYLTAWVRSLYGHIRATGAEPPSPPQPVPDDVRPYLHDIGV</sequence>
<dbReference type="STRING" id="1048205.AB852_28575"/>
<proteinExistence type="predicted"/>
<keyword evidence="1" id="KW-0812">Transmembrane</keyword>
<feature type="transmembrane region" description="Helical" evidence="1">
    <location>
        <begin position="6"/>
        <end position="26"/>
    </location>
</feature>
<evidence type="ECO:0000256" key="1">
    <source>
        <dbReference type="SAM" id="Phobius"/>
    </source>
</evidence>
<evidence type="ECO:0000313" key="2">
    <source>
        <dbReference type="EMBL" id="OKH91513.1"/>
    </source>
</evidence>
<keyword evidence="3" id="KW-1185">Reference proteome</keyword>
<accession>A0A1Q4V107</accession>
<keyword evidence="1" id="KW-0472">Membrane</keyword>
<dbReference type="EMBL" id="LFBV01000009">
    <property type="protein sequence ID" value="OKH91513.1"/>
    <property type="molecule type" value="Genomic_DNA"/>
</dbReference>
<reference evidence="2 3" key="1">
    <citation type="submission" date="2015-06" db="EMBL/GenBank/DDBJ databases">
        <title>Cloning and characterization of the uncialamcin biosynthetic gene cluster.</title>
        <authorList>
            <person name="Yan X."/>
            <person name="Huang T."/>
            <person name="Ge H."/>
            <person name="Shen B."/>
        </authorList>
    </citation>
    <scope>NUCLEOTIDE SEQUENCE [LARGE SCALE GENOMIC DNA]</scope>
    <source>
        <strain evidence="2 3">DCA2648</strain>
    </source>
</reference>
<name>A0A1Q4V107_9ACTN</name>
<dbReference type="RefSeq" id="WP_073793200.1">
    <property type="nucleotide sequence ID" value="NZ_LFBV01000009.1"/>
</dbReference>
<gene>
    <name evidence="2" type="ORF">AB852_28575</name>
</gene>
<organism evidence="2 3">
    <name type="scientific">Streptomyces uncialis</name>
    <dbReference type="NCBI Taxonomy" id="1048205"/>
    <lineage>
        <taxon>Bacteria</taxon>
        <taxon>Bacillati</taxon>
        <taxon>Actinomycetota</taxon>
        <taxon>Actinomycetes</taxon>
        <taxon>Kitasatosporales</taxon>
        <taxon>Streptomycetaceae</taxon>
        <taxon>Streptomyces</taxon>
    </lineage>
</organism>
<protein>
    <submittedName>
        <fullName evidence="2">Uncharacterized protein</fullName>
    </submittedName>
</protein>
<dbReference type="AlphaFoldDB" id="A0A1Q4V107"/>
<dbReference type="Proteomes" id="UP000186455">
    <property type="component" value="Unassembled WGS sequence"/>
</dbReference>
<keyword evidence="1" id="KW-1133">Transmembrane helix</keyword>
<comment type="caution">
    <text evidence="2">The sequence shown here is derived from an EMBL/GenBank/DDBJ whole genome shotgun (WGS) entry which is preliminary data.</text>
</comment>